<comment type="caution">
    <text evidence="1">The sequence shown here is derived from an EMBL/GenBank/DDBJ whole genome shotgun (WGS) entry which is preliminary data.</text>
</comment>
<evidence type="ECO:0000313" key="1">
    <source>
        <dbReference type="EMBL" id="TDH62833.1"/>
    </source>
</evidence>
<dbReference type="AlphaFoldDB" id="A0A4R5QII7"/>
<dbReference type="GO" id="GO:0016874">
    <property type="term" value="F:ligase activity"/>
    <property type="evidence" value="ECO:0007669"/>
    <property type="project" value="UniProtKB-KW"/>
</dbReference>
<dbReference type="EMBL" id="SMSJ01000008">
    <property type="protein sequence ID" value="TDH62833.1"/>
    <property type="molecule type" value="Genomic_DNA"/>
</dbReference>
<dbReference type="Pfam" id="PF13563">
    <property type="entry name" value="2_5_RNA_ligase2"/>
    <property type="match status" value="1"/>
</dbReference>
<dbReference type="SUPFAM" id="SSF55144">
    <property type="entry name" value="LigT-like"/>
    <property type="match status" value="1"/>
</dbReference>
<dbReference type="InterPro" id="IPR009097">
    <property type="entry name" value="Cyclic_Pdiesterase"/>
</dbReference>
<keyword evidence="1" id="KW-0436">Ligase</keyword>
<proteinExistence type="predicted"/>
<name>A0A4R5QII7_9PROT</name>
<sequence length="180" mass="20034">MDEDTAPLILTLGLDAETQAWLESMRRAHFPPARNLVPAHVTLFHALPGEHAKEIQGVLAAEAAALPPSRVRVGPARSLGRGVALEIGAPVVSTLRERLAERWRPWLTAQDRQRWRPHATVQNKVSPDQARALLLALSAMLPAREARAETLLLWRYRGGPWEAVERIPFAAEAYPREVMV</sequence>
<accession>A0A4R5QII7</accession>
<dbReference type="OrthoDB" id="793003at2"/>
<organism evidence="1 2">
    <name type="scientific">Dankookia rubra</name>
    <dbReference type="NCBI Taxonomy" id="1442381"/>
    <lineage>
        <taxon>Bacteria</taxon>
        <taxon>Pseudomonadati</taxon>
        <taxon>Pseudomonadota</taxon>
        <taxon>Alphaproteobacteria</taxon>
        <taxon>Acetobacterales</taxon>
        <taxon>Roseomonadaceae</taxon>
        <taxon>Dankookia</taxon>
    </lineage>
</organism>
<reference evidence="1 2" key="1">
    <citation type="journal article" date="2016" name="J. Microbiol.">
        <title>Dankookia rubra gen. nov., sp. nov., an alphaproteobacterium isolated from sediment of a shallow stream.</title>
        <authorList>
            <person name="Kim W.H."/>
            <person name="Kim D.H."/>
            <person name="Kang K."/>
            <person name="Ahn T.Y."/>
        </authorList>
    </citation>
    <scope>NUCLEOTIDE SEQUENCE [LARGE SCALE GENOMIC DNA]</scope>
    <source>
        <strain evidence="1 2">JCM30602</strain>
    </source>
</reference>
<protein>
    <submittedName>
        <fullName evidence="1">2'-5' RNA ligase family protein</fullName>
    </submittedName>
</protein>
<dbReference type="Gene3D" id="3.90.1140.10">
    <property type="entry name" value="Cyclic phosphodiesterase"/>
    <property type="match status" value="1"/>
</dbReference>
<gene>
    <name evidence="1" type="ORF">E2C06_09055</name>
</gene>
<dbReference type="Proteomes" id="UP000295096">
    <property type="component" value="Unassembled WGS sequence"/>
</dbReference>
<dbReference type="RefSeq" id="WP_133288282.1">
    <property type="nucleotide sequence ID" value="NZ_SMSJ01000008.1"/>
</dbReference>
<evidence type="ECO:0000313" key="2">
    <source>
        <dbReference type="Proteomes" id="UP000295096"/>
    </source>
</evidence>
<keyword evidence="2" id="KW-1185">Reference proteome</keyword>